<dbReference type="AlphaFoldDB" id="A0A151P1P4"/>
<reference evidence="2 3" key="1">
    <citation type="journal article" date="2012" name="Genome Biol.">
        <title>Sequencing three crocodilian genomes to illuminate the evolution of archosaurs and amniotes.</title>
        <authorList>
            <person name="St John J.A."/>
            <person name="Braun E.L."/>
            <person name="Isberg S.R."/>
            <person name="Miles L.G."/>
            <person name="Chong A.Y."/>
            <person name="Gongora J."/>
            <person name="Dalzell P."/>
            <person name="Moran C."/>
            <person name="Bed'hom B."/>
            <person name="Abzhanov A."/>
            <person name="Burgess S.C."/>
            <person name="Cooksey A.M."/>
            <person name="Castoe T.A."/>
            <person name="Crawford N.G."/>
            <person name="Densmore L.D."/>
            <person name="Drew J.C."/>
            <person name="Edwards S.V."/>
            <person name="Faircloth B.C."/>
            <person name="Fujita M.K."/>
            <person name="Greenwold M.J."/>
            <person name="Hoffmann F.G."/>
            <person name="Howard J.M."/>
            <person name="Iguchi T."/>
            <person name="Janes D.E."/>
            <person name="Khan S.Y."/>
            <person name="Kohno S."/>
            <person name="de Koning A.J."/>
            <person name="Lance S.L."/>
            <person name="McCarthy F.M."/>
            <person name="McCormack J.E."/>
            <person name="Merchant M.E."/>
            <person name="Peterson D.G."/>
            <person name="Pollock D.D."/>
            <person name="Pourmand N."/>
            <person name="Raney B.J."/>
            <person name="Roessler K.A."/>
            <person name="Sanford J.R."/>
            <person name="Sawyer R.H."/>
            <person name="Schmidt C.J."/>
            <person name="Triplett E.W."/>
            <person name="Tuberville T.D."/>
            <person name="Venegas-Anaya M."/>
            <person name="Howard J.T."/>
            <person name="Jarvis E.D."/>
            <person name="Guillette L.J.Jr."/>
            <person name="Glenn T.C."/>
            <person name="Green R.E."/>
            <person name="Ray D.A."/>
        </authorList>
    </citation>
    <scope>NUCLEOTIDE SEQUENCE [LARGE SCALE GENOMIC DNA]</scope>
    <source>
        <strain evidence="2">KSC_2009_1</strain>
    </source>
</reference>
<evidence type="ECO:0000256" key="1">
    <source>
        <dbReference type="SAM" id="MobiDB-lite"/>
    </source>
</evidence>
<comment type="caution">
    <text evidence="2">The sequence shown here is derived from an EMBL/GenBank/DDBJ whole genome shotgun (WGS) entry which is preliminary data.</text>
</comment>
<sequence>MINVLFRAFVNTTHDIENLSSQLLTLGIVAAENAAVQQSPTPSPQYGTGEKLSFFKELEKKGGASEKDTEGGVGGGPQLPHSLRECNGEDPTAPPPEHQPPPPYDEEKRTSKLIYPSLPTENPPPPMKSLPTSMKTAFPITVTKYTKDPQGVTHATSTYRTRNRTEMQDIFQLSKIKPGETLAIWLGRLVVEFGSELLDMEEASILIRQAAWSGGHATDHGPIMENQHWAIPLPAVLASQIVNKSHLWHNDCPEIASVEQLLLAIIGTSYCTWDGGPQPMGIQHDRFGLTEQQAAGPWPH</sequence>
<keyword evidence="3" id="KW-1185">Reference proteome</keyword>
<evidence type="ECO:0000313" key="3">
    <source>
        <dbReference type="Proteomes" id="UP000050525"/>
    </source>
</evidence>
<feature type="region of interest" description="Disordered" evidence="1">
    <location>
        <begin position="58"/>
        <end position="109"/>
    </location>
</feature>
<organism evidence="2 3">
    <name type="scientific">Alligator mississippiensis</name>
    <name type="common">American alligator</name>
    <dbReference type="NCBI Taxonomy" id="8496"/>
    <lineage>
        <taxon>Eukaryota</taxon>
        <taxon>Metazoa</taxon>
        <taxon>Chordata</taxon>
        <taxon>Craniata</taxon>
        <taxon>Vertebrata</taxon>
        <taxon>Euteleostomi</taxon>
        <taxon>Archelosauria</taxon>
        <taxon>Archosauria</taxon>
        <taxon>Crocodylia</taxon>
        <taxon>Alligatoridae</taxon>
        <taxon>Alligatorinae</taxon>
        <taxon>Alligator</taxon>
    </lineage>
</organism>
<evidence type="ECO:0000313" key="2">
    <source>
        <dbReference type="EMBL" id="KYO42943.1"/>
    </source>
</evidence>
<name>A0A151P1P4_ALLMI</name>
<protein>
    <submittedName>
        <fullName evidence="2">Uncharacterized protein</fullName>
    </submittedName>
</protein>
<gene>
    <name evidence="2" type="ORF">Y1Q_0010273</name>
</gene>
<feature type="compositionally biased region" description="Basic and acidic residues" evidence="1">
    <location>
        <begin position="58"/>
        <end position="70"/>
    </location>
</feature>
<accession>A0A151P1P4</accession>
<feature type="compositionally biased region" description="Pro residues" evidence="1">
    <location>
        <begin position="92"/>
        <end position="103"/>
    </location>
</feature>
<dbReference type="Proteomes" id="UP000050525">
    <property type="component" value="Unassembled WGS sequence"/>
</dbReference>
<proteinExistence type="predicted"/>
<dbReference type="EMBL" id="AKHW03001300">
    <property type="protein sequence ID" value="KYO42943.1"/>
    <property type="molecule type" value="Genomic_DNA"/>
</dbReference>